<dbReference type="EMBL" id="CACVBM020001444">
    <property type="protein sequence ID" value="CAA7050335.1"/>
    <property type="molecule type" value="Genomic_DNA"/>
</dbReference>
<gene>
    <name evidence="2" type="ORF">MERR_LOCUS37570</name>
</gene>
<accession>A0A6D2KER4</accession>
<dbReference type="AlphaFoldDB" id="A0A6D2KER4"/>
<feature type="compositionally biased region" description="Basic residues" evidence="1">
    <location>
        <begin position="39"/>
        <end position="51"/>
    </location>
</feature>
<evidence type="ECO:0000313" key="2">
    <source>
        <dbReference type="EMBL" id="CAA7050335.1"/>
    </source>
</evidence>
<proteinExistence type="predicted"/>
<organism evidence="2 3">
    <name type="scientific">Microthlaspi erraticum</name>
    <dbReference type="NCBI Taxonomy" id="1685480"/>
    <lineage>
        <taxon>Eukaryota</taxon>
        <taxon>Viridiplantae</taxon>
        <taxon>Streptophyta</taxon>
        <taxon>Embryophyta</taxon>
        <taxon>Tracheophyta</taxon>
        <taxon>Spermatophyta</taxon>
        <taxon>Magnoliopsida</taxon>
        <taxon>eudicotyledons</taxon>
        <taxon>Gunneridae</taxon>
        <taxon>Pentapetalae</taxon>
        <taxon>rosids</taxon>
        <taxon>malvids</taxon>
        <taxon>Brassicales</taxon>
        <taxon>Brassicaceae</taxon>
        <taxon>Coluteocarpeae</taxon>
        <taxon>Microthlaspi</taxon>
    </lineage>
</organism>
<reference evidence="2" key="1">
    <citation type="submission" date="2020-01" db="EMBL/GenBank/DDBJ databases">
        <authorList>
            <person name="Mishra B."/>
        </authorList>
    </citation>
    <scope>NUCLEOTIDE SEQUENCE [LARGE SCALE GENOMIC DNA]</scope>
</reference>
<dbReference type="Proteomes" id="UP000467841">
    <property type="component" value="Unassembled WGS sequence"/>
</dbReference>
<name>A0A6D2KER4_9BRAS</name>
<feature type="compositionally biased region" description="Basic residues" evidence="1">
    <location>
        <begin position="1"/>
        <end position="22"/>
    </location>
</feature>
<protein>
    <submittedName>
        <fullName evidence="2">Uncharacterized protein</fullName>
    </submittedName>
</protein>
<feature type="region of interest" description="Disordered" evidence="1">
    <location>
        <begin position="1"/>
        <end position="125"/>
    </location>
</feature>
<comment type="caution">
    <text evidence="2">The sequence shown here is derived from an EMBL/GenBank/DDBJ whole genome shotgun (WGS) entry which is preliminary data.</text>
</comment>
<feature type="compositionally biased region" description="Low complexity" evidence="1">
    <location>
        <begin position="107"/>
        <end position="118"/>
    </location>
</feature>
<keyword evidence="3" id="KW-1185">Reference proteome</keyword>
<evidence type="ECO:0000256" key="1">
    <source>
        <dbReference type="SAM" id="MobiDB-lite"/>
    </source>
</evidence>
<feature type="compositionally biased region" description="Basic and acidic residues" evidence="1">
    <location>
        <begin position="94"/>
        <end position="106"/>
    </location>
</feature>
<evidence type="ECO:0000313" key="3">
    <source>
        <dbReference type="Proteomes" id="UP000467841"/>
    </source>
</evidence>
<sequence length="125" mass="13928">MFRARPKPSVRLKSRPKFKTVGRSRITTRETKPAVGHATPHRARPTARAGKRLAAAQLITYHGRRRPTGKLCPRPAEKPSANFTVRPQPADRSSGPDRSDSAKDPTVRPTVPTTVRTPRSTRSRF</sequence>